<dbReference type="AlphaFoldDB" id="A0A0R1YD87"/>
<evidence type="ECO:0000256" key="5">
    <source>
        <dbReference type="ARBA" id="ARBA00022684"/>
    </source>
</evidence>
<evidence type="ECO:0000256" key="11">
    <source>
        <dbReference type="ARBA" id="ARBA00023268"/>
    </source>
</evidence>
<comment type="subunit">
    <text evidence="13">Monomer.</text>
</comment>
<sequence>MIFSELLQQAQNIAAISHSRIGVERESQRVSLNGKLAVTNHPNVLGSRQFHPYIRTDFAETQLEIVTPVVNTVNDLFRWLAALHDVTYQSMPANEMLWPLSMPPELPIRDDEIKLAKLPDFQGVLYRRYLARIYGRRKQMISGLHFNFEFPTVLVEELYQHQSEVTDFKCFKNILYLKTARNYLHYRWLITYLFGASPVAESNYFESNDEQPQTEVRSIRNSKFGYCNKNNVQVSFESLQTYFADIETQIREGHLIKEKEFYSPIRLRRSEQTIDQQASVDYLELRNIDINPFERYGVSENQIVFLELFMLFMLWTDEKETSNDWIMAGDQINNEVALESPLTPTRYRTNGLKIIDLMKRMAQQLDLKGYERVLQQAKNGLTDVAKTISGRMVKQIMTINQSVFATANGLENRKVITQIPYQLNGFTNMELSTQILMFDAIQKGITVDVIDENDQLLKLQLSHQIEYVKNGNMTSRDSYIVPLIMKNKTATKKILTTSGFNAPAGVEFISINMALAAYPRFMGNPIVIKPQSANYGRGVTVFKLSPSLVDYSQAIRRAFAECSTVLVESFIAGPEYRFLVIDDKVKAVLLRIPANVTGDGHHTVKQLVAIKNQSVLRGLNDRTPLTKISLGMVEQMTLKSQQFTVDSIPMSGQRIYLRKNSNISSGGDSVDVTDQIDFTYKEKAAAAVKCLGAKICGIDLIIPDRSVPVSDHESYSIIEANYNPMMDMHCYPYKGQKHRVTADVLEFLFPQLNDL</sequence>
<dbReference type="InterPro" id="IPR040657">
    <property type="entry name" value="GshAB_ATP-grasp"/>
</dbReference>
<dbReference type="RefSeq" id="WP_054736342.1">
    <property type="nucleotide sequence ID" value="NZ_AZFZ01000083.1"/>
</dbReference>
<dbReference type="HAMAP" id="MF_00782">
    <property type="entry name" value="Glut_biosynth"/>
    <property type="match status" value="1"/>
</dbReference>
<dbReference type="UniPathway" id="UPA00142">
    <property type="reaction ID" value="UER00209"/>
</dbReference>
<evidence type="ECO:0000256" key="2">
    <source>
        <dbReference type="ARBA" id="ARBA00001946"/>
    </source>
</evidence>
<dbReference type="InterPro" id="IPR006335">
    <property type="entry name" value="Glut_biosynth"/>
</dbReference>
<keyword evidence="5 13" id="KW-0317">Glutathione biosynthesis</keyword>
<evidence type="ECO:0000259" key="14">
    <source>
        <dbReference type="PROSITE" id="PS50975"/>
    </source>
</evidence>
<evidence type="ECO:0000256" key="8">
    <source>
        <dbReference type="ARBA" id="ARBA00022840"/>
    </source>
</evidence>
<comment type="function">
    <text evidence="13">Synthesizes glutathione from L-glutamate and L-cysteine via gamma-L-glutamyl-L-cysteine.</text>
</comment>
<dbReference type="PANTHER" id="PTHR38761:SF1">
    <property type="entry name" value="GLUTAMATE--CYSTEINE LIGASE"/>
    <property type="match status" value="1"/>
</dbReference>
<comment type="pathway">
    <text evidence="13">Sulfur metabolism; glutathione biosynthesis; glutathione from L-cysteine and L-glutamate: step 2/2.</text>
</comment>
<dbReference type="InterPro" id="IPR007370">
    <property type="entry name" value="Glu_cys_ligase"/>
</dbReference>
<keyword evidence="7 13" id="KW-0547">Nucleotide-binding</keyword>
<dbReference type="Gene3D" id="3.30.470.20">
    <property type="entry name" value="ATP-grasp fold, B domain"/>
    <property type="match status" value="2"/>
</dbReference>
<comment type="caution">
    <text evidence="15">The sequence shown here is derived from an EMBL/GenBank/DDBJ whole genome shotgun (WGS) entry which is preliminary data.</text>
</comment>
<dbReference type="GO" id="GO:0004357">
    <property type="term" value="F:glutamate-cysteine ligase activity"/>
    <property type="evidence" value="ECO:0007669"/>
    <property type="project" value="UniProtKB-UniRule"/>
</dbReference>
<keyword evidence="11 13" id="KW-0511">Multifunctional enzyme</keyword>
<proteinExistence type="inferred from homology"/>
<dbReference type="SUPFAM" id="SSF56059">
    <property type="entry name" value="Glutathione synthetase ATP-binding domain-like"/>
    <property type="match status" value="1"/>
</dbReference>
<dbReference type="InterPro" id="IPR006334">
    <property type="entry name" value="Glut_cys_ligase"/>
</dbReference>
<evidence type="ECO:0000256" key="10">
    <source>
        <dbReference type="ARBA" id="ARBA00023211"/>
    </source>
</evidence>
<gene>
    <name evidence="13" type="primary">gshAB</name>
    <name evidence="13" type="synonym">gshF</name>
    <name evidence="15" type="ORF">FD47_GL002831</name>
</gene>
<dbReference type="PROSITE" id="PS50975">
    <property type="entry name" value="ATP_GRASP"/>
    <property type="match status" value="1"/>
</dbReference>
<evidence type="ECO:0000256" key="1">
    <source>
        <dbReference type="ARBA" id="ARBA00001936"/>
    </source>
</evidence>
<comment type="pathway">
    <text evidence="3 13">Sulfur metabolism; glutathione biosynthesis; glutathione from L-cysteine and L-glutamate: step 1/2.</text>
</comment>
<dbReference type="GO" id="GO:0046872">
    <property type="term" value="F:metal ion binding"/>
    <property type="evidence" value="ECO:0007669"/>
    <property type="project" value="UniProtKB-KW"/>
</dbReference>
<keyword evidence="9" id="KW-0460">Magnesium</keyword>
<dbReference type="Pfam" id="PF18419">
    <property type="entry name" value="ATP-grasp_6"/>
    <property type="match status" value="1"/>
</dbReference>
<evidence type="ECO:0000313" key="15">
    <source>
        <dbReference type="EMBL" id="KRM40414.1"/>
    </source>
</evidence>
<keyword evidence="10" id="KW-0464">Manganese</keyword>
<comment type="cofactor">
    <cofactor evidence="2">
        <name>Mg(2+)</name>
        <dbReference type="ChEBI" id="CHEBI:18420"/>
    </cofactor>
</comment>
<dbReference type="NCBIfam" id="TIGR01435">
    <property type="entry name" value="glu_cys_lig_rel"/>
    <property type="match status" value="1"/>
</dbReference>
<dbReference type="Gene3D" id="3.30.590.20">
    <property type="match status" value="1"/>
</dbReference>
<name>A0A0R1YD87_9LACO</name>
<feature type="domain" description="ATP-grasp" evidence="14">
    <location>
        <begin position="492"/>
        <end position="753"/>
    </location>
</feature>
<reference evidence="15 16" key="1">
    <citation type="journal article" date="2015" name="Genome Announc.">
        <title>Expanding the biotechnology potential of lactobacilli through comparative genomics of 213 strains and associated genera.</title>
        <authorList>
            <person name="Sun Z."/>
            <person name="Harris H.M."/>
            <person name="McCann A."/>
            <person name="Guo C."/>
            <person name="Argimon S."/>
            <person name="Zhang W."/>
            <person name="Yang X."/>
            <person name="Jeffery I.B."/>
            <person name="Cooney J.C."/>
            <person name="Kagawa T.F."/>
            <person name="Liu W."/>
            <person name="Song Y."/>
            <person name="Salvetti E."/>
            <person name="Wrobel A."/>
            <person name="Rasinkangas P."/>
            <person name="Parkhill J."/>
            <person name="Rea M.C."/>
            <person name="O'Sullivan O."/>
            <person name="Ritari J."/>
            <person name="Douillard F.P."/>
            <person name="Paul Ross R."/>
            <person name="Yang R."/>
            <person name="Briner A.E."/>
            <person name="Felis G.E."/>
            <person name="de Vos W.M."/>
            <person name="Barrangou R."/>
            <person name="Klaenhammer T.R."/>
            <person name="Caufield P.W."/>
            <person name="Cui Y."/>
            <person name="Zhang H."/>
            <person name="O'Toole P.W."/>
        </authorList>
    </citation>
    <scope>NUCLEOTIDE SEQUENCE [LARGE SCALE GENOMIC DNA]</scope>
    <source>
        <strain evidence="15 16">DSM 18390</strain>
    </source>
</reference>
<dbReference type="GO" id="GO:0004363">
    <property type="term" value="F:glutathione synthase activity"/>
    <property type="evidence" value="ECO:0007669"/>
    <property type="project" value="UniProtKB-UniRule"/>
</dbReference>
<evidence type="ECO:0000256" key="7">
    <source>
        <dbReference type="ARBA" id="ARBA00022741"/>
    </source>
</evidence>
<dbReference type="Pfam" id="PF04262">
    <property type="entry name" value="Glu_cys_ligase"/>
    <property type="match status" value="1"/>
</dbReference>
<comment type="similarity">
    <text evidence="13">In the N-terminal section; belongs to the glutamate--cysteine ligase type 1 family. Type 2 subfamily.</text>
</comment>
<dbReference type="SUPFAM" id="SSF55931">
    <property type="entry name" value="Glutamine synthetase/guanido kinase"/>
    <property type="match status" value="1"/>
</dbReference>
<dbReference type="GO" id="GO:0005524">
    <property type="term" value="F:ATP binding"/>
    <property type="evidence" value="ECO:0007669"/>
    <property type="project" value="UniProtKB-UniRule"/>
</dbReference>
<dbReference type="PATRIC" id="fig|1423786.4.peg.2976"/>
<evidence type="ECO:0000256" key="13">
    <source>
        <dbReference type="HAMAP-Rule" id="MF_00782"/>
    </source>
</evidence>
<dbReference type="InterPro" id="IPR011761">
    <property type="entry name" value="ATP-grasp"/>
</dbReference>
<feature type="region of interest" description="Glutamate--cysteine ligase" evidence="13">
    <location>
        <begin position="1"/>
        <end position="337"/>
    </location>
</feature>
<dbReference type="GO" id="GO:0005829">
    <property type="term" value="C:cytosol"/>
    <property type="evidence" value="ECO:0007669"/>
    <property type="project" value="TreeGrafter"/>
</dbReference>
<comment type="cofactor">
    <cofactor evidence="1">
        <name>Mn(2+)</name>
        <dbReference type="ChEBI" id="CHEBI:29035"/>
    </cofactor>
</comment>
<evidence type="ECO:0000313" key="16">
    <source>
        <dbReference type="Proteomes" id="UP000051010"/>
    </source>
</evidence>
<dbReference type="PANTHER" id="PTHR38761">
    <property type="entry name" value="GLUTAMATE--CYSTEINE LIGASE"/>
    <property type="match status" value="1"/>
</dbReference>
<evidence type="ECO:0000256" key="9">
    <source>
        <dbReference type="ARBA" id="ARBA00022842"/>
    </source>
</evidence>
<evidence type="ECO:0000256" key="6">
    <source>
        <dbReference type="ARBA" id="ARBA00022723"/>
    </source>
</evidence>
<comment type="catalytic activity">
    <reaction evidence="13">
        <text>gamma-L-glutamyl-L-cysteine + glycine + ATP = glutathione + ADP + phosphate + H(+)</text>
        <dbReference type="Rhea" id="RHEA:13557"/>
        <dbReference type="ChEBI" id="CHEBI:15378"/>
        <dbReference type="ChEBI" id="CHEBI:30616"/>
        <dbReference type="ChEBI" id="CHEBI:43474"/>
        <dbReference type="ChEBI" id="CHEBI:57305"/>
        <dbReference type="ChEBI" id="CHEBI:57925"/>
        <dbReference type="ChEBI" id="CHEBI:58173"/>
        <dbReference type="ChEBI" id="CHEBI:456216"/>
        <dbReference type="EC" id="6.3.2.3"/>
    </reaction>
</comment>
<dbReference type="EC" id="6.3.2.3" evidence="13"/>
<keyword evidence="6" id="KW-0479">Metal-binding</keyword>
<protein>
    <recommendedName>
        <fullName evidence="13">Glutathione biosynthesis bifunctional protein GshAB</fullName>
    </recommendedName>
    <alternativeName>
        <fullName evidence="13">Gamma-GCS-GS</fullName>
        <shortName evidence="13">GCS-GS</shortName>
    </alternativeName>
    <domain>
        <recommendedName>
            <fullName evidence="13">Glutamate--cysteine ligase</fullName>
            <ecNumber evidence="13">6.3.2.2</ecNumber>
        </recommendedName>
        <alternativeName>
            <fullName evidence="13">Gamma-ECS</fullName>
            <shortName evidence="13">GCS</shortName>
        </alternativeName>
        <alternativeName>
            <fullName evidence="13">Gamma-glutamylcysteine synthetase</fullName>
        </alternativeName>
    </domain>
    <domain>
        <recommendedName>
            <fullName evidence="13">Glutathione synthetase</fullName>
            <ecNumber evidence="13">6.3.2.3</ecNumber>
        </recommendedName>
        <alternativeName>
            <fullName evidence="13">GSH synthetase</fullName>
            <shortName evidence="13">GS</shortName>
            <shortName evidence="13">GSH-S</shortName>
            <shortName evidence="13">GSHase</shortName>
        </alternativeName>
        <alternativeName>
            <fullName evidence="13">Glutathione synthase</fullName>
        </alternativeName>
    </domain>
</protein>
<accession>A0A0R1YD87</accession>
<comment type="catalytic activity">
    <reaction evidence="12 13">
        <text>L-cysteine + L-glutamate + ATP = gamma-L-glutamyl-L-cysteine + ADP + phosphate + H(+)</text>
        <dbReference type="Rhea" id="RHEA:13285"/>
        <dbReference type="ChEBI" id="CHEBI:15378"/>
        <dbReference type="ChEBI" id="CHEBI:29985"/>
        <dbReference type="ChEBI" id="CHEBI:30616"/>
        <dbReference type="ChEBI" id="CHEBI:35235"/>
        <dbReference type="ChEBI" id="CHEBI:43474"/>
        <dbReference type="ChEBI" id="CHEBI:58173"/>
        <dbReference type="ChEBI" id="CHEBI:456216"/>
        <dbReference type="EC" id="6.3.2.2"/>
    </reaction>
</comment>
<dbReference type="EMBL" id="AZFZ01000083">
    <property type="protein sequence ID" value="KRM40414.1"/>
    <property type="molecule type" value="Genomic_DNA"/>
</dbReference>
<dbReference type="NCBIfam" id="NF002688">
    <property type="entry name" value="PRK02471.1"/>
    <property type="match status" value="1"/>
</dbReference>
<dbReference type="EC" id="6.3.2.2" evidence="13"/>
<evidence type="ECO:0000256" key="4">
    <source>
        <dbReference type="ARBA" id="ARBA00022598"/>
    </source>
</evidence>
<dbReference type="InterPro" id="IPR014746">
    <property type="entry name" value="Gln_synth/guanido_kin_cat_dom"/>
</dbReference>
<dbReference type="Proteomes" id="UP000051010">
    <property type="component" value="Unassembled WGS sequence"/>
</dbReference>
<organism evidence="15 16">
    <name type="scientific">Lentilactobacillus parafarraginis DSM 18390 = JCM 14109</name>
    <dbReference type="NCBI Taxonomy" id="1423786"/>
    <lineage>
        <taxon>Bacteria</taxon>
        <taxon>Bacillati</taxon>
        <taxon>Bacillota</taxon>
        <taxon>Bacilli</taxon>
        <taxon>Lactobacillales</taxon>
        <taxon>Lactobacillaceae</taxon>
        <taxon>Lentilactobacillus</taxon>
    </lineage>
</organism>
<evidence type="ECO:0000256" key="12">
    <source>
        <dbReference type="ARBA" id="ARBA00048819"/>
    </source>
</evidence>
<keyword evidence="8 13" id="KW-0067">ATP-binding</keyword>
<evidence type="ECO:0000256" key="3">
    <source>
        <dbReference type="ARBA" id="ARBA00005006"/>
    </source>
</evidence>
<keyword evidence="4 13" id="KW-0436">Ligase</keyword>